<dbReference type="Proteomes" id="UP000243024">
    <property type="component" value="Unassembled WGS sequence"/>
</dbReference>
<dbReference type="InterPro" id="IPR007394">
    <property type="entry name" value="UPF0122"/>
</dbReference>
<dbReference type="SUPFAM" id="SSF88659">
    <property type="entry name" value="Sigma3 and sigma4 domains of RNA polymerase sigma factors"/>
    <property type="match status" value="1"/>
</dbReference>
<dbReference type="EMBL" id="JXBB01000012">
    <property type="protein sequence ID" value="OAR04679.1"/>
    <property type="molecule type" value="Genomic_DNA"/>
</dbReference>
<protein>
    <recommendedName>
        <fullName evidence="3">UPF0122 protein SA87_09125</fullName>
    </recommendedName>
</protein>
<proteinExistence type="inferred from homology"/>
<comment type="function">
    <text evidence="2 3">Might take part in the signal recognition particle (SRP) pathway. This is inferred from the conservation of its genetic proximity to ftsY/ffh. May be a regulatory protein.</text>
</comment>
<dbReference type="Pfam" id="PF04297">
    <property type="entry name" value="UPF0122"/>
    <property type="match status" value="1"/>
</dbReference>
<evidence type="ECO:0000313" key="7">
    <source>
        <dbReference type="Proteomes" id="UP000243024"/>
    </source>
</evidence>
<evidence type="ECO:0000313" key="6">
    <source>
        <dbReference type="EMBL" id="OAR04679.1"/>
    </source>
</evidence>
<keyword evidence="7" id="KW-1185">Reference proteome</keyword>
<accession>A0A179IS98</accession>
<sequence>MLEKRARVASLYDLYGGLLSERQRRAVVLYHFEDWSLAEVADALGMSRQAVHALLRRAEATLNRLEAVLGLFERSREREALLSELEARLRALRDCPAAGDLAKIAAALRALEEAPEPSARAPSAQSRPLSQERSAFGHRAKRPSGAPIRRSDPSRPGRAVRKAPETSGASPGSGGAAGPEDGRSAGKEGDDGV</sequence>
<keyword evidence="4" id="KW-0175">Coiled coil</keyword>
<dbReference type="Gene3D" id="1.10.10.10">
    <property type="entry name" value="Winged helix-like DNA-binding domain superfamily/Winged helix DNA-binding domain"/>
    <property type="match status" value="1"/>
</dbReference>
<dbReference type="OrthoDB" id="6392at2"/>
<dbReference type="PANTHER" id="PTHR40083">
    <property type="entry name" value="UPF0122 PROTEIN CBO2450/CLC_2298"/>
    <property type="match status" value="1"/>
</dbReference>
<evidence type="ECO:0000256" key="1">
    <source>
        <dbReference type="ARBA" id="ARBA00008720"/>
    </source>
</evidence>
<comment type="similarity">
    <text evidence="1 3">Belongs to the UPF0122 family.</text>
</comment>
<dbReference type="RefSeq" id="WP_066199962.1">
    <property type="nucleotide sequence ID" value="NZ_CBCSAS010000015.1"/>
</dbReference>
<feature type="compositionally biased region" description="Basic and acidic residues" evidence="5">
    <location>
        <begin position="180"/>
        <end position="193"/>
    </location>
</feature>
<dbReference type="AlphaFoldDB" id="A0A179IS98"/>
<dbReference type="CDD" id="cd06171">
    <property type="entry name" value="Sigma70_r4"/>
    <property type="match status" value="1"/>
</dbReference>
<organism evidence="6 7">
    <name type="scientific">Hydrogenibacillus schlegelii</name>
    <name type="common">Bacillus schlegelii</name>
    <dbReference type="NCBI Taxonomy" id="1484"/>
    <lineage>
        <taxon>Bacteria</taxon>
        <taxon>Bacillati</taxon>
        <taxon>Bacillota</taxon>
        <taxon>Bacilli</taxon>
        <taxon>Bacillales</taxon>
        <taxon>Bacillales Family X. Incertae Sedis</taxon>
        <taxon>Hydrogenibacillus</taxon>
    </lineage>
</organism>
<feature type="region of interest" description="Disordered" evidence="5">
    <location>
        <begin position="114"/>
        <end position="193"/>
    </location>
</feature>
<name>A0A179IS98_HYDSH</name>
<feature type="coiled-coil region" evidence="4">
    <location>
        <begin position="48"/>
        <end position="75"/>
    </location>
</feature>
<feature type="compositionally biased region" description="Low complexity" evidence="5">
    <location>
        <begin position="116"/>
        <end position="128"/>
    </location>
</feature>
<reference evidence="6 7" key="1">
    <citation type="submission" date="2015-09" db="EMBL/GenBank/DDBJ databases">
        <title>Draft genome sequence of Hydrogenibacillus schlegelii DSM 2000.</title>
        <authorList>
            <person name="Hemp J."/>
        </authorList>
    </citation>
    <scope>NUCLEOTIDE SEQUENCE [LARGE SCALE GENOMIC DNA]</scope>
    <source>
        <strain evidence="6 7">MA 48</strain>
    </source>
</reference>
<dbReference type="InterPro" id="IPR013324">
    <property type="entry name" value="RNA_pol_sigma_r3/r4-like"/>
</dbReference>
<evidence type="ECO:0000256" key="2">
    <source>
        <dbReference type="ARBA" id="ARBA00024764"/>
    </source>
</evidence>
<dbReference type="HAMAP" id="MF_00245">
    <property type="entry name" value="UPF0122"/>
    <property type="match status" value="1"/>
</dbReference>
<dbReference type="InterPro" id="IPR036388">
    <property type="entry name" value="WH-like_DNA-bd_sf"/>
</dbReference>
<gene>
    <name evidence="6" type="ORF">SA87_09125</name>
</gene>
<evidence type="ECO:0000256" key="5">
    <source>
        <dbReference type="SAM" id="MobiDB-lite"/>
    </source>
</evidence>
<dbReference type="STRING" id="1484.SA87_09125"/>
<evidence type="ECO:0000256" key="3">
    <source>
        <dbReference type="HAMAP-Rule" id="MF_00245"/>
    </source>
</evidence>
<dbReference type="PANTHER" id="PTHR40083:SF1">
    <property type="entry name" value="UPF0122 PROTEIN YLXM"/>
    <property type="match status" value="1"/>
</dbReference>
<evidence type="ECO:0000256" key="4">
    <source>
        <dbReference type="SAM" id="Coils"/>
    </source>
</evidence>
<comment type="caution">
    <text evidence="6">The sequence shown here is derived from an EMBL/GenBank/DDBJ whole genome shotgun (WGS) entry which is preliminary data.</text>
</comment>